<keyword evidence="1" id="KW-0472">Membrane</keyword>
<feature type="transmembrane region" description="Helical" evidence="1">
    <location>
        <begin position="44"/>
        <end position="62"/>
    </location>
</feature>
<dbReference type="InterPro" id="IPR011642">
    <property type="entry name" value="Gate_dom"/>
</dbReference>
<dbReference type="Pfam" id="PF07670">
    <property type="entry name" value="Gate"/>
    <property type="match status" value="1"/>
</dbReference>
<reference evidence="3" key="1">
    <citation type="journal article" date="2020" name="mSystems">
        <title>Genome- and Community-Level Interaction Insights into Carbon Utilization and Element Cycling Functions of Hydrothermarchaeota in Hydrothermal Sediment.</title>
        <authorList>
            <person name="Zhou Z."/>
            <person name="Liu Y."/>
            <person name="Xu W."/>
            <person name="Pan J."/>
            <person name="Luo Z.H."/>
            <person name="Li M."/>
        </authorList>
    </citation>
    <scope>NUCLEOTIDE SEQUENCE [LARGE SCALE GENOMIC DNA]</scope>
    <source>
        <strain evidence="3">SpSt-897</strain>
    </source>
</reference>
<feature type="domain" description="Nucleoside transporter/FeoB GTPase Gate" evidence="2">
    <location>
        <begin position="46"/>
        <end position="147"/>
    </location>
</feature>
<dbReference type="PANTHER" id="PTHR35793">
    <property type="entry name" value="INNER MEMBRANE PROTEIN YJIG"/>
    <property type="match status" value="1"/>
</dbReference>
<feature type="transmembrane region" description="Helical" evidence="1">
    <location>
        <begin position="151"/>
        <end position="174"/>
    </location>
</feature>
<comment type="caution">
    <text evidence="3">The sequence shown here is derived from an EMBL/GenBank/DDBJ whole genome shotgun (WGS) entry which is preliminary data.</text>
</comment>
<dbReference type="EMBL" id="DTMF01000298">
    <property type="protein sequence ID" value="HGF35126.1"/>
    <property type="molecule type" value="Genomic_DNA"/>
</dbReference>
<dbReference type="GO" id="GO:0005886">
    <property type="term" value="C:plasma membrane"/>
    <property type="evidence" value="ECO:0007669"/>
    <property type="project" value="TreeGrafter"/>
</dbReference>
<evidence type="ECO:0000313" key="3">
    <source>
        <dbReference type="EMBL" id="HGF35126.1"/>
    </source>
</evidence>
<organism evidence="3">
    <name type="scientific">Desulfobacca acetoxidans</name>
    <dbReference type="NCBI Taxonomy" id="60893"/>
    <lineage>
        <taxon>Bacteria</taxon>
        <taxon>Pseudomonadati</taxon>
        <taxon>Thermodesulfobacteriota</taxon>
        <taxon>Desulfobaccia</taxon>
        <taxon>Desulfobaccales</taxon>
        <taxon>Desulfobaccaceae</taxon>
        <taxon>Desulfobacca</taxon>
    </lineage>
</organism>
<keyword evidence="1" id="KW-1133">Transmembrane helix</keyword>
<evidence type="ECO:0000259" key="2">
    <source>
        <dbReference type="Pfam" id="PF07670"/>
    </source>
</evidence>
<sequence length="175" mass="18576">MNTLAAAFQYIIPLFLLFAIAYGFATGVSVYDSFVTGAKDGIEIILGIFPYVLAIFIMVKTLEASGAHDFLKQSFSMVASPFHIPVEVFSIALVKPLSNAATLSIFTEILKTAGPDSPAALTAAVIMGSAETTFYVIAVYLGAAGIKKARYLVPVCLTADVVGIIIAIIVVRLMF</sequence>
<evidence type="ECO:0000256" key="1">
    <source>
        <dbReference type="SAM" id="Phobius"/>
    </source>
</evidence>
<dbReference type="AlphaFoldDB" id="A0A7C3Z2I1"/>
<proteinExistence type="predicted"/>
<protein>
    <submittedName>
        <fullName evidence="3">Spore maturation protein</fullName>
    </submittedName>
</protein>
<dbReference type="InterPro" id="IPR052549">
    <property type="entry name" value="SpmB"/>
</dbReference>
<accession>A0A7C3Z2I1</accession>
<dbReference type="PANTHER" id="PTHR35793:SF2">
    <property type="entry name" value="INNER MEMBRANE PROTEIN YJIG"/>
    <property type="match status" value="1"/>
</dbReference>
<keyword evidence="1" id="KW-0812">Transmembrane</keyword>
<gene>
    <name evidence="3" type="ORF">ENW96_12240</name>
</gene>
<feature type="transmembrane region" description="Helical" evidence="1">
    <location>
        <begin position="7"/>
        <end position="24"/>
    </location>
</feature>
<name>A0A7C3Z2I1_9BACT</name>
<feature type="transmembrane region" description="Helical" evidence="1">
    <location>
        <begin position="120"/>
        <end position="144"/>
    </location>
</feature>